<evidence type="ECO:0000256" key="6">
    <source>
        <dbReference type="ARBA" id="ARBA00022777"/>
    </source>
</evidence>
<dbReference type="GO" id="GO:0005829">
    <property type="term" value="C:cytosol"/>
    <property type="evidence" value="ECO:0007669"/>
    <property type="project" value="TreeGrafter"/>
</dbReference>
<gene>
    <name evidence="16" type="ORF">EV209_0554</name>
</gene>
<protein>
    <recommendedName>
        <fullName evidence="3">glycerol kinase</fullName>
        <ecNumber evidence="3">2.7.1.30</ecNumber>
    </recommendedName>
    <alternativeName>
        <fullName evidence="9">ATP:glycerol 3-phosphotransferase</fullName>
    </alternativeName>
</protein>
<evidence type="ECO:0000256" key="13">
    <source>
        <dbReference type="RuleBase" id="RU003733"/>
    </source>
</evidence>
<evidence type="ECO:0000256" key="7">
    <source>
        <dbReference type="ARBA" id="ARBA00022798"/>
    </source>
</evidence>
<keyword evidence="17" id="KW-1185">Reference proteome</keyword>
<dbReference type="CDD" id="cd07769">
    <property type="entry name" value="ASKHA_NBD_FGGY_GK"/>
    <property type="match status" value="1"/>
</dbReference>
<dbReference type="RefSeq" id="WP_130432819.1">
    <property type="nucleotide sequence ID" value="NZ_SGXF01000001.1"/>
</dbReference>
<evidence type="ECO:0000256" key="10">
    <source>
        <dbReference type="ARBA" id="ARBA00052101"/>
    </source>
</evidence>
<evidence type="ECO:0000256" key="4">
    <source>
        <dbReference type="ARBA" id="ARBA00022679"/>
    </source>
</evidence>
<dbReference type="GO" id="GO:0019563">
    <property type="term" value="P:glycerol catabolic process"/>
    <property type="evidence" value="ECO:0007669"/>
    <property type="project" value="TreeGrafter"/>
</dbReference>
<accession>A0A4Q7PNA7</accession>
<keyword evidence="8" id="KW-0067">ATP-binding</keyword>
<dbReference type="Pfam" id="PF02782">
    <property type="entry name" value="FGGY_C"/>
    <property type="match status" value="1"/>
</dbReference>
<evidence type="ECO:0000256" key="11">
    <source>
        <dbReference type="ARBA" id="ARBA00054633"/>
    </source>
</evidence>
<evidence type="ECO:0000256" key="12">
    <source>
        <dbReference type="ARBA" id="ARBA00063665"/>
    </source>
</evidence>
<dbReference type="EC" id="2.7.1.30" evidence="3"/>
<dbReference type="Gene3D" id="3.30.420.40">
    <property type="match status" value="2"/>
</dbReference>
<dbReference type="GO" id="GO:0004370">
    <property type="term" value="F:glycerol kinase activity"/>
    <property type="evidence" value="ECO:0007669"/>
    <property type="project" value="UniProtKB-EC"/>
</dbReference>
<dbReference type="PANTHER" id="PTHR10196:SF69">
    <property type="entry name" value="GLYCEROL KINASE"/>
    <property type="match status" value="1"/>
</dbReference>
<dbReference type="PROSITE" id="PS00445">
    <property type="entry name" value="FGGY_KINASES_2"/>
    <property type="match status" value="1"/>
</dbReference>
<proteinExistence type="inferred from homology"/>
<dbReference type="Proteomes" id="UP000292927">
    <property type="component" value="Unassembled WGS sequence"/>
</dbReference>
<dbReference type="InterPro" id="IPR043129">
    <property type="entry name" value="ATPase_NBD"/>
</dbReference>
<organism evidence="16 17">
    <name type="scientific">Cuneatibacter caecimuris</name>
    <dbReference type="NCBI Taxonomy" id="1796618"/>
    <lineage>
        <taxon>Bacteria</taxon>
        <taxon>Bacillati</taxon>
        <taxon>Bacillota</taxon>
        <taxon>Clostridia</taxon>
        <taxon>Lachnospirales</taxon>
        <taxon>Lachnospiraceae</taxon>
        <taxon>Cuneatibacter</taxon>
    </lineage>
</organism>
<comment type="caution">
    <text evidence="16">The sequence shown here is derived from an EMBL/GenBank/DDBJ whole genome shotgun (WGS) entry which is preliminary data.</text>
</comment>
<feature type="domain" description="Carbohydrate kinase FGGY C-terminal" evidence="15">
    <location>
        <begin position="260"/>
        <end position="448"/>
    </location>
</feature>
<dbReference type="InterPro" id="IPR005999">
    <property type="entry name" value="Glycerol_kin"/>
</dbReference>
<dbReference type="AlphaFoldDB" id="A0A4Q7PNA7"/>
<evidence type="ECO:0000256" key="2">
    <source>
        <dbReference type="ARBA" id="ARBA00009156"/>
    </source>
</evidence>
<dbReference type="FunFam" id="3.30.420.40:FF:000007">
    <property type="entry name" value="Glycerol kinase"/>
    <property type="match status" value="1"/>
</dbReference>
<evidence type="ECO:0000256" key="3">
    <source>
        <dbReference type="ARBA" id="ARBA00012099"/>
    </source>
</evidence>
<dbReference type="FunFam" id="3.30.420.40:FF:000008">
    <property type="entry name" value="Glycerol kinase"/>
    <property type="match status" value="1"/>
</dbReference>
<evidence type="ECO:0000256" key="9">
    <source>
        <dbReference type="ARBA" id="ARBA00043149"/>
    </source>
</evidence>
<sequence>MPYILSIDQGTSGTKAVLFDETGSLVHRHNENHGQFYPQPGWVEHDPVEIFEKTCQAVDACIKEAGVSPAGVKAVSISNQRETVVVWDRRTGQPVYPAVVWQCSRAENICRELDTPGVRKIVLEKTGLVLSPYFSAAKVKWILDYVEGAREAAEAGWLMAGTIDSWLIYKLTGGRVHATEPSNASRTQLYNIHKRCWDRELLELFTIPGSMMPEVMPSDSIFGPLAVTCLADQSTPLAGVLGDSQAALFGQQCTRPGMTKVTYGTGSSIMRNIGAKPYISREGLVTSVGWQLGDDLTYVAEGNINCSGAAIKWLVDDLELIPDSKCTEALAAGVKDTEGVYLVPAFVGLGAPYWDSDARAALVGMTRGTKKAHVVRAVLESMVYQVRDILDLMQEESGTPTEEIRVDGGPTRNSFLMQFQSDISRIPVVVNELEELSAIGAAYMGGLSAGVWPDMDTLCSLRTKDTRFLPDMAEQRREQLYHGWKAAVAKVLTK</sequence>
<comment type="similarity">
    <text evidence="2 13">Belongs to the FGGY kinase family.</text>
</comment>
<comment type="subunit">
    <text evidence="12">Homotetramer and homodimer (in equilibrium).</text>
</comment>
<dbReference type="GO" id="GO:0006072">
    <property type="term" value="P:glycerol-3-phosphate metabolic process"/>
    <property type="evidence" value="ECO:0007669"/>
    <property type="project" value="InterPro"/>
</dbReference>
<dbReference type="NCBIfam" id="TIGR01311">
    <property type="entry name" value="glycerol_kin"/>
    <property type="match status" value="1"/>
</dbReference>
<evidence type="ECO:0000313" key="17">
    <source>
        <dbReference type="Proteomes" id="UP000292927"/>
    </source>
</evidence>
<evidence type="ECO:0000256" key="8">
    <source>
        <dbReference type="ARBA" id="ARBA00022840"/>
    </source>
</evidence>
<comment type="function">
    <text evidence="11">Key enzyme in the regulation of glycerol uptake and metabolism. Catalyzes the phosphorylation of glycerol to yield sn-glycerol 3-phosphate.</text>
</comment>
<dbReference type="InterPro" id="IPR018484">
    <property type="entry name" value="FGGY_N"/>
</dbReference>
<keyword evidence="4 13" id="KW-0808">Transferase</keyword>
<feature type="domain" description="Carbohydrate kinase FGGY N-terminal" evidence="14">
    <location>
        <begin position="3"/>
        <end position="250"/>
    </location>
</feature>
<dbReference type="Pfam" id="PF00370">
    <property type="entry name" value="FGGY_N"/>
    <property type="match status" value="1"/>
</dbReference>
<comment type="pathway">
    <text evidence="1">Polyol metabolism; glycerol degradation via glycerol kinase pathway; sn-glycerol 3-phosphate from glycerol: step 1/1.</text>
</comment>
<dbReference type="PIRSF" id="PIRSF000538">
    <property type="entry name" value="GlpK"/>
    <property type="match status" value="1"/>
</dbReference>
<keyword evidence="7" id="KW-0319">Glycerol metabolism</keyword>
<dbReference type="PANTHER" id="PTHR10196">
    <property type="entry name" value="SUGAR KINASE"/>
    <property type="match status" value="1"/>
</dbReference>
<name>A0A4Q7PNA7_9FIRM</name>
<comment type="catalytic activity">
    <reaction evidence="10">
        <text>glycerol + ATP = sn-glycerol 3-phosphate + ADP + H(+)</text>
        <dbReference type="Rhea" id="RHEA:21644"/>
        <dbReference type="ChEBI" id="CHEBI:15378"/>
        <dbReference type="ChEBI" id="CHEBI:17754"/>
        <dbReference type="ChEBI" id="CHEBI:30616"/>
        <dbReference type="ChEBI" id="CHEBI:57597"/>
        <dbReference type="ChEBI" id="CHEBI:456216"/>
        <dbReference type="EC" id="2.7.1.30"/>
    </reaction>
</comment>
<evidence type="ECO:0000256" key="1">
    <source>
        <dbReference type="ARBA" id="ARBA00005190"/>
    </source>
</evidence>
<keyword evidence="5" id="KW-0547">Nucleotide-binding</keyword>
<evidence type="ECO:0000259" key="15">
    <source>
        <dbReference type="Pfam" id="PF02782"/>
    </source>
</evidence>
<dbReference type="SUPFAM" id="SSF53067">
    <property type="entry name" value="Actin-like ATPase domain"/>
    <property type="match status" value="2"/>
</dbReference>
<dbReference type="InterPro" id="IPR018483">
    <property type="entry name" value="Carb_kinase_FGGY_CS"/>
</dbReference>
<evidence type="ECO:0000259" key="14">
    <source>
        <dbReference type="Pfam" id="PF00370"/>
    </source>
</evidence>
<evidence type="ECO:0000313" key="16">
    <source>
        <dbReference type="EMBL" id="RZT02439.1"/>
    </source>
</evidence>
<dbReference type="EMBL" id="SGXF01000001">
    <property type="protein sequence ID" value="RZT02439.1"/>
    <property type="molecule type" value="Genomic_DNA"/>
</dbReference>
<dbReference type="OrthoDB" id="9805576at2"/>
<dbReference type="NCBIfam" id="NF000756">
    <property type="entry name" value="PRK00047.1"/>
    <property type="match status" value="1"/>
</dbReference>
<evidence type="ECO:0000256" key="5">
    <source>
        <dbReference type="ARBA" id="ARBA00022741"/>
    </source>
</evidence>
<dbReference type="InterPro" id="IPR018485">
    <property type="entry name" value="FGGY_C"/>
</dbReference>
<reference evidence="16 17" key="1">
    <citation type="submission" date="2019-02" db="EMBL/GenBank/DDBJ databases">
        <title>Genomic Encyclopedia of Type Strains, Phase IV (KMG-IV): sequencing the most valuable type-strain genomes for metagenomic binning, comparative biology and taxonomic classification.</title>
        <authorList>
            <person name="Goeker M."/>
        </authorList>
    </citation>
    <scope>NUCLEOTIDE SEQUENCE [LARGE SCALE GENOMIC DNA]</scope>
    <source>
        <strain evidence="16 17">DSM 29486</strain>
    </source>
</reference>
<dbReference type="GO" id="GO:0005524">
    <property type="term" value="F:ATP binding"/>
    <property type="evidence" value="ECO:0007669"/>
    <property type="project" value="UniProtKB-KW"/>
</dbReference>
<dbReference type="InterPro" id="IPR000577">
    <property type="entry name" value="Carb_kinase_FGGY"/>
</dbReference>
<keyword evidence="6 13" id="KW-0418">Kinase</keyword>